<organism evidence="2 3">
    <name type="scientific">Ilex paraguariensis</name>
    <name type="common">yerba mate</name>
    <dbReference type="NCBI Taxonomy" id="185542"/>
    <lineage>
        <taxon>Eukaryota</taxon>
        <taxon>Viridiplantae</taxon>
        <taxon>Streptophyta</taxon>
        <taxon>Embryophyta</taxon>
        <taxon>Tracheophyta</taxon>
        <taxon>Spermatophyta</taxon>
        <taxon>Magnoliopsida</taxon>
        <taxon>eudicotyledons</taxon>
        <taxon>Gunneridae</taxon>
        <taxon>Pentapetalae</taxon>
        <taxon>asterids</taxon>
        <taxon>campanulids</taxon>
        <taxon>Aquifoliales</taxon>
        <taxon>Aquifoliaceae</taxon>
        <taxon>Ilex</taxon>
    </lineage>
</organism>
<keyword evidence="3" id="KW-1185">Reference proteome</keyword>
<evidence type="ECO:0000313" key="2">
    <source>
        <dbReference type="EMBL" id="CAK9179793.1"/>
    </source>
</evidence>
<reference evidence="2 3" key="1">
    <citation type="submission" date="2024-02" db="EMBL/GenBank/DDBJ databases">
        <authorList>
            <person name="Vignale AGUSTIN F."/>
            <person name="Sosa J E."/>
            <person name="Modenutti C."/>
        </authorList>
    </citation>
    <scope>NUCLEOTIDE SEQUENCE [LARGE SCALE GENOMIC DNA]</scope>
</reference>
<accession>A0ABC8UFN4</accession>
<feature type="chain" id="PRO_5044820649" evidence="1">
    <location>
        <begin position="26"/>
        <end position="152"/>
    </location>
</feature>
<sequence length="152" mass="16054">MLSINVIGSLASKSILLIVISSASGIDSAEKQMVSLSDCVGFASGTLPLWYLEIYLCCKAKCGDCISLIEKVIARRSYVDQRNKGVWELQSLVNLIKALEISSAQLSGAAHNLQPLRLAIAGGSAVGDCCNSCSTLSAMLLHGLNLQPSVHC</sequence>
<dbReference type="EMBL" id="CAUOFW020007612">
    <property type="protein sequence ID" value="CAK9179793.1"/>
    <property type="molecule type" value="Genomic_DNA"/>
</dbReference>
<name>A0ABC8UFN4_9AQUA</name>
<evidence type="ECO:0000256" key="1">
    <source>
        <dbReference type="SAM" id="SignalP"/>
    </source>
</evidence>
<gene>
    <name evidence="2" type="ORF">ILEXP_LOCUS49747</name>
</gene>
<dbReference type="Proteomes" id="UP001642360">
    <property type="component" value="Unassembled WGS sequence"/>
</dbReference>
<proteinExistence type="predicted"/>
<evidence type="ECO:0000313" key="3">
    <source>
        <dbReference type="Proteomes" id="UP001642360"/>
    </source>
</evidence>
<keyword evidence="1" id="KW-0732">Signal</keyword>
<protein>
    <submittedName>
        <fullName evidence="2">Uncharacterized protein</fullName>
    </submittedName>
</protein>
<dbReference type="AlphaFoldDB" id="A0ABC8UFN4"/>
<comment type="caution">
    <text evidence="2">The sequence shown here is derived from an EMBL/GenBank/DDBJ whole genome shotgun (WGS) entry which is preliminary data.</text>
</comment>
<feature type="signal peptide" evidence="1">
    <location>
        <begin position="1"/>
        <end position="25"/>
    </location>
</feature>